<reference evidence="2" key="2">
    <citation type="journal article" date="2023" name="Int. J. Syst. Evol. Microbiol.">
        <title>Streptomyces marispadix sp. nov., isolated from marine beach sediment of the Northern Coast of Portugal.</title>
        <authorList>
            <person name="dos Santos J.D.N."/>
            <person name="Vitorino I.R."/>
            <person name="Kallscheuer N."/>
            <person name="Srivastava A."/>
            <person name="Krautwurst S."/>
            <person name="Marz M."/>
            <person name="Jogler C."/>
            <person name="Lobo Da Cunha A."/>
            <person name="Catita J."/>
            <person name="Goncalves H."/>
            <person name="Gonzalez I."/>
            <person name="Reyes F."/>
            <person name="Lage O.M."/>
        </authorList>
    </citation>
    <scope>NUCLEOTIDE SEQUENCE</scope>
    <source>
        <strain evidence="2">M600PL45_2</strain>
    </source>
</reference>
<evidence type="ECO:0000313" key="3">
    <source>
        <dbReference type="Proteomes" id="UP001166784"/>
    </source>
</evidence>
<dbReference type="EMBL" id="JAKWJU010000002">
    <property type="protein sequence ID" value="MCH6159517.1"/>
    <property type="molecule type" value="Genomic_DNA"/>
</dbReference>
<evidence type="ECO:0000313" key="2">
    <source>
        <dbReference type="EMBL" id="MCH6159517.1"/>
    </source>
</evidence>
<comment type="caution">
    <text evidence="2">The sequence shown here is derived from an EMBL/GenBank/DDBJ whole genome shotgun (WGS) entry which is preliminary data.</text>
</comment>
<reference evidence="2" key="1">
    <citation type="submission" date="2022-03" db="EMBL/GenBank/DDBJ databases">
        <authorList>
            <person name="Santos J.D.N."/>
            <person name="Kallscheuer N."/>
            <person name="Jogler C."/>
            <person name="Lage O.M."/>
        </authorList>
    </citation>
    <scope>NUCLEOTIDE SEQUENCE</scope>
    <source>
        <strain evidence="2">M600PL45_2</strain>
    </source>
</reference>
<proteinExistence type="predicted"/>
<organism evidence="2 3">
    <name type="scientific">Streptomyces marispadix</name>
    <dbReference type="NCBI Taxonomy" id="2922868"/>
    <lineage>
        <taxon>Bacteria</taxon>
        <taxon>Bacillati</taxon>
        <taxon>Actinomycetota</taxon>
        <taxon>Actinomycetes</taxon>
        <taxon>Kitasatosporales</taxon>
        <taxon>Streptomycetaceae</taxon>
        <taxon>Streptomyces</taxon>
    </lineage>
</organism>
<sequence length="63" mass="7302">MGSCRRRPRPGVHRLHIRGHGRRRTRSRLVRAGPRPPPDPRRPRRRGPAARPPGRRTHRSGPL</sequence>
<gene>
    <name evidence="2" type="ORF">MMA15_03520</name>
</gene>
<feature type="compositionally biased region" description="Basic residues" evidence="1">
    <location>
        <begin position="1"/>
        <end position="29"/>
    </location>
</feature>
<feature type="region of interest" description="Disordered" evidence="1">
    <location>
        <begin position="1"/>
        <end position="63"/>
    </location>
</feature>
<feature type="compositionally biased region" description="Basic residues" evidence="1">
    <location>
        <begin position="42"/>
        <end position="63"/>
    </location>
</feature>
<keyword evidence="3" id="KW-1185">Reference proteome</keyword>
<evidence type="ECO:0000256" key="1">
    <source>
        <dbReference type="SAM" id="MobiDB-lite"/>
    </source>
</evidence>
<dbReference type="Proteomes" id="UP001166784">
    <property type="component" value="Unassembled WGS sequence"/>
</dbReference>
<accession>A0ABS9STD8</accession>
<name>A0ABS9STD8_9ACTN</name>
<protein>
    <submittedName>
        <fullName evidence="2">Uncharacterized protein</fullName>
    </submittedName>
</protein>